<dbReference type="AlphaFoldDB" id="A0A3M7R4X8"/>
<name>A0A3M7R4X8_BRAPC</name>
<accession>A0A3M7R4X8</accession>
<protein>
    <submittedName>
        <fullName evidence="1">Uncharacterized protein</fullName>
    </submittedName>
</protein>
<comment type="caution">
    <text evidence="1">The sequence shown here is derived from an EMBL/GenBank/DDBJ whole genome shotgun (WGS) entry which is preliminary data.</text>
</comment>
<organism evidence="1 2">
    <name type="scientific">Brachionus plicatilis</name>
    <name type="common">Marine rotifer</name>
    <name type="synonym">Brachionus muelleri</name>
    <dbReference type="NCBI Taxonomy" id="10195"/>
    <lineage>
        <taxon>Eukaryota</taxon>
        <taxon>Metazoa</taxon>
        <taxon>Spiralia</taxon>
        <taxon>Gnathifera</taxon>
        <taxon>Rotifera</taxon>
        <taxon>Eurotatoria</taxon>
        <taxon>Monogononta</taxon>
        <taxon>Pseudotrocha</taxon>
        <taxon>Ploima</taxon>
        <taxon>Brachionidae</taxon>
        <taxon>Brachionus</taxon>
    </lineage>
</organism>
<gene>
    <name evidence="1" type="ORF">BpHYR1_046176</name>
</gene>
<keyword evidence="2" id="KW-1185">Reference proteome</keyword>
<evidence type="ECO:0000313" key="2">
    <source>
        <dbReference type="Proteomes" id="UP000276133"/>
    </source>
</evidence>
<evidence type="ECO:0000313" key="1">
    <source>
        <dbReference type="EMBL" id="RNA18620.1"/>
    </source>
</evidence>
<proteinExistence type="predicted"/>
<dbReference type="EMBL" id="REGN01004202">
    <property type="protein sequence ID" value="RNA18620.1"/>
    <property type="molecule type" value="Genomic_DNA"/>
</dbReference>
<reference evidence="1 2" key="1">
    <citation type="journal article" date="2018" name="Sci. Rep.">
        <title>Genomic signatures of local adaptation to the degree of environmental predictability in rotifers.</title>
        <authorList>
            <person name="Franch-Gras L."/>
            <person name="Hahn C."/>
            <person name="Garcia-Roger E.M."/>
            <person name="Carmona M.J."/>
            <person name="Serra M."/>
            <person name="Gomez A."/>
        </authorList>
    </citation>
    <scope>NUCLEOTIDE SEQUENCE [LARGE SCALE GENOMIC DNA]</scope>
    <source>
        <strain evidence="1">HYR1</strain>
    </source>
</reference>
<dbReference type="Proteomes" id="UP000276133">
    <property type="component" value="Unassembled WGS sequence"/>
</dbReference>
<sequence length="122" mass="13928">MILYESCGNNDLIKVLSSEYLKKIFYHNTLLISAASKCDFLDTAQSIHFIYREEGKCISGNTIRCEAVKFDNLVHGAPKLKFFKLKCCIEIQVGRNPENRLYIHTYILPKIGALGYQQGTTF</sequence>